<proteinExistence type="predicted"/>
<evidence type="ECO:0000313" key="1">
    <source>
        <dbReference type="EMBL" id="KAK9828282.1"/>
    </source>
</evidence>
<keyword evidence="2" id="KW-1185">Reference proteome</keyword>
<accession>A0AAW1R3P4</accession>
<gene>
    <name evidence="1" type="ORF">WJX74_007228</name>
</gene>
<dbReference type="EMBL" id="JALJOS010000016">
    <property type="protein sequence ID" value="KAK9828282.1"/>
    <property type="molecule type" value="Genomic_DNA"/>
</dbReference>
<name>A0AAW1R3P4_9CHLO</name>
<reference evidence="1 2" key="1">
    <citation type="journal article" date="2024" name="Nat. Commun.">
        <title>Phylogenomics reveals the evolutionary origins of lichenization in chlorophyte algae.</title>
        <authorList>
            <person name="Puginier C."/>
            <person name="Libourel C."/>
            <person name="Otte J."/>
            <person name="Skaloud P."/>
            <person name="Haon M."/>
            <person name="Grisel S."/>
            <person name="Petersen M."/>
            <person name="Berrin J.G."/>
            <person name="Delaux P.M."/>
            <person name="Dal Grande F."/>
            <person name="Keller J."/>
        </authorList>
    </citation>
    <scope>NUCLEOTIDE SEQUENCE [LARGE SCALE GENOMIC DNA]</scope>
    <source>
        <strain evidence="1 2">SAG 2145</strain>
    </source>
</reference>
<dbReference type="AlphaFoldDB" id="A0AAW1R3P4"/>
<dbReference type="Proteomes" id="UP001438707">
    <property type="component" value="Unassembled WGS sequence"/>
</dbReference>
<protein>
    <submittedName>
        <fullName evidence="1">Uncharacterized protein</fullName>
    </submittedName>
</protein>
<comment type="caution">
    <text evidence="1">The sequence shown here is derived from an EMBL/GenBank/DDBJ whole genome shotgun (WGS) entry which is preliminary data.</text>
</comment>
<evidence type="ECO:0000313" key="2">
    <source>
        <dbReference type="Proteomes" id="UP001438707"/>
    </source>
</evidence>
<organism evidence="1 2">
    <name type="scientific">Apatococcus lobatus</name>
    <dbReference type="NCBI Taxonomy" id="904363"/>
    <lineage>
        <taxon>Eukaryota</taxon>
        <taxon>Viridiplantae</taxon>
        <taxon>Chlorophyta</taxon>
        <taxon>core chlorophytes</taxon>
        <taxon>Trebouxiophyceae</taxon>
        <taxon>Chlorellales</taxon>
        <taxon>Chlorellaceae</taxon>
        <taxon>Apatococcus</taxon>
    </lineage>
</organism>
<sequence>MLQIAVLSRKLIAAARGVGKVIQHTSLRALGGLTAASADLHISKTMQNACVNPGLHHALIAPRWCSHGVIFQEHQPDGPFAAELHKVGARAALNDSQGTVSQHHM</sequence>